<feature type="domain" description="FMN hydroxy acid dehydrogenase" evidence="8">
    <location>
        <begin position="37"/>
        <end position="336"/>
    </location>
</feature>
<comment type="caution">
    <text evidence="9">The sequence shown here is derived from an EMBL/GenBank/DDBJ whole genome shotgun (WGS) entry which is preliminary data.</text>
</comment>
<feature type="binding site" evidence="7">
    <location>
        <position position="210"/>
    </location>
    <ligand>
        <name>FMN</name>
        <dbReference type="ChEBI" id="CHEBI:58210"/>
    </ligand>
</feature>
<evidence type="ECO:0000256" key="1">
    <source>
        <dbReference type="ARBA" id="ARBA00001917"/>
    </source>
</evidence>
<dbReference type="RefSeq" id="WP_057940690.1">
    <property type="nucleotide sequence ID" value="NZ_ACJX03000001.1"/>
</dbReference>
<keyword evidence="3 7" id="KW-0288">FMN</keyword>
<dbReference type="Proteomes" id="UP000005273">
    <property type="component" value="Unassembled WGS sequence"/>
</dbReference>
<dbReference type="PANTHER" id="PTHR10578">
    <property type="entry name" value="S -2-HYDROXY-ACID OXIDASE-RELATED"/>
    <property type="match status" value="1"/>
</dbReference>
<dbReference type="GO" id="GO:0010181">
    <property type="term" value="F:FMN binding"/>
    <property type="evidence" value="ECO:0007669"/>
    <property type="project" value="InterPro"/>
</dbReference>
<dbReference type="InterPro" id="IPR013785">
    <property type="entry name" value="Aldolase_TIM"/>
</dbReference>
<dbReference type="PROSITE" id="PS51349">
    <property type="entry name" value="FMN_HYDROXY_ACID_DH_2"/>
    <property type="match status" value="1"/>
</dbReference>
<sequence>MKWDEVLVNAREALRGICHLCPICDMKACAGKVPGIGGIDTGGSAKNNYEALREIKFRMKAIHGVDKPDIGVELFGQKLALPVIGAAVAGARVNFSGRIEEKEFAKAQLEGALDAGTIAMIGDGPGDLYENTIDALTEVGKGIVIIKPRKLDEIIRRIRIAEEAGALAVGIDVDAAGLVNMRKSGEYVGPISCKVLEEICSKTALPVIVKGIMTEEEAVAAYNAGAGAIVVSNHGGRVLDDLPGTVSVLPKIASKIKDRCVVLADGGVRSGSDVLKFLALGARAVLVGRPVVWGAFGGGRDGVRLLYEKLADELSVAMILTSCQSIAEASTDLLAL</sequence>
<organism evidence="9 10">
    <name type="scientific">Acetomicrobium hydrogeniformans ATCC BAA-1850</name>
    <dbReference type="NCBI Taxonomy" id="592015"/>
    <lineage>
        <taxon>Bacteria</taxon>
        <taxon>Thermotogati</taxon>
        <taxon>Synergistota</taxon>
        <taxon>Synergistia</taxon>
        <taxon>Synergistales</taxon>
        <taxon>Acetomicrobiaceae</taxon>
        <taxon>Acetomicrobium</taxon>
    </lineage>
</organism>
<dbReference type="InterPro" id="IPR037396">
    <property type="entry name" value="FMN_HAD"/>
</dbReference>
<gene>
    <name evidence="9" type="ORF">HMPREF1705_04405</name>
</gene>
<dbReference type="CDD" id="cd02809">
    <property type="entry name" value="alpha_hydroxyacid_oxid_FMN"/>
    <property type="match status" value="1"/>
</dbReference>
<keyword evidence="2 7" id="KW-0285">Flavoprotein</keyword>
<feature type="binding site" evidence="7">
    <location>
        <position position="232"/>
    </location>
    <ligand>
        <name>FMN</name>
        <dbReference type="ChEBI" id="CHEBI:58210"/>
    </ligand>
</feature>
<keyword evidence="4" id="KW-0560">Oxidoreductase</keyword>
<feature type="active site" description="Proton acceptor" evidence="6">
    <location>
        <position position="234"/>
    </location>
</feature>
<dbReference type="OrthoDB" id="9770452at2"/>
<evidence type="ECO:0000256" key="3">
    <source>
        <dbReference type="ARBA" id="ARBA00022643"/>
    </source>
</evidence>
<dbReference type="InterPro" id="IPR000262">
    <property type="entry name" value="FMN-dep_DH"/>
</dbReference>
<evidence type="ECO:0000313" key="10">
    <source>
        <dbReference type="Proteomes" id="UP000005273"/>
    </source>
</evidence>
<evidence type="ECO:0000256" key="6">
    <source>
        <dbReference type="PIRSR" id="PIRSR000138-1"/>
    </source>
</evidence>
<feature type="binding site" evidence="7">
    <location>
        <begin position="265"/>
        <end position="269"/>
    </location>
    <ligand>
        <name>FMN</name>
        <dbReference type="ChEBI" id="CHEBI:58210"/>
    </ligand>
</feature>
<dbReference type="SUPFAM" id="SSF51395">
    <property type="entry name" value="FMN-linked oxidoreductases"/>
    <property type="match status" value="1"/>
</dbReference>
<dbReference type="PANTHER" id="PTHR10578:SF107">
    <property type="entry name" value="2-HYDROXYACID OXIDASE 1"/>
    <property type="match status" value="1"/>
</dbReference>
<comment type="cofactor">
    <cofactor evidence="1">
        <name>FMN</name>
        <dbReference type="ChEBI" id="CHEBI:58210"/>
    </cofactor>
</comment>
<dbReference type="AlphaFoldDB" id="A0A0T5XAC9"/>
<dbReference type="EMBL" id="ACJX03000001">
    <property type="protein sequence ID" value="KRT35140.1"/>
    <property type="molecule type" value="Genomic_DNA"/>
</dbReference>
<dbReference type="Gene3D" id="3.20.20.70">
    <property type="entry name" value="Aldolase class I"/>
    <property type="match status" value="1"/>
</dbReference>
<dbReference type="STRING" id="592015.HMPREF1705_04405"/>
<feature type="binding site" evidence="7">
    <location>
        <position position="237"/>
    </location>
    <ligand>
        <name>glyoxylate</name>
        <dbReference type="ChEBI" id="CHEBI:36655"/>
    </ligand>
</feature>
<feature type="binding site" evidence="7">
    <location>
        <begin position="288"/>
        <end position="289"/>
    </location>
    <ligand>
        <name>FMN</name>
        <dbReference type="ChEBI" id="CHEBI:58210"/>
    </ligand>
</feature>
<evidence type="ECO:0000256" key="2">
    <source>
        <dbReference type="ARBA" id="ARBA00022630"/>
    </source>
</evidence>
<evidence type="ECO:0000256" key="7">
    <source>
        <dbReference type="PIRSR" id="PIRSR000138-2"/>
    </source>
</evidence>
<evidence type="ECO:0000259" key="8">
    <source>
        <dbReference type="PROSITE" id="PS51349"/>
    </source>
</evidence>
<dbReference type="eggNOG" id="COG1304">
    <property type="taxonomic scope" value="Bacteria"/>
</dbReference>
<proteinExistence type="inferred from homology"/>
<dbReference type="PIRSF" id="PIRSF000138">
    <property type="entry name" value="Al-hdrx_acd_dh"/>
    <property type="match status" value="1"/>
</dbReference>
<dbReference type="Pfam" id="PF01070">
    <property type="entry name" value="FMN_dh"/>
    <property type="match status" value="2"/>
</dbReference>
<evidence type="ECO:0000313" key="9">
    <source>
        <dbReference type="EMBL" id="KRT35140.1"/>
    </source>
</evidence>
<accession>A0A0T5XAC9</accession>
<feature type="binding site" evidence="7">
    <location>
        <position position="234"/>
    </location>
    <ligand>
        <name>glyoxylate</name>
        <dbReference type="ChEBI" id="CHEBI:36655"/>
    </ligand>
</feature>
<reference evidence="10" key="1">
    <citation type="submission" date="2012-09" db="EMBL/GenBank/DDBJ databases">
        <authorList>
            <person name="Weinstock G."/>
            <person name="Sodergren E."/>
            <person name="Clifton S."/>
            <person name="Fulton L."/>
            <person name="Fulton B."/>
            <person name="Courtney L."/>
            <person name="Fronick C."/>
            <person name="Harrison M."/>
            <person name="Strong C."/>
            <person name="Farmer C."/>
            <person name="Delehaunty K."/>
            <person name="Markovic C."/>
            <person name="Hall O."/>
            <person name="Minx P."/>
            <person name="Tomlinson C."/>
            <person name="Mitreva M."/>
            <person name="Nelson J."/>
            <person name="Hou S."/>
            <person name="Wollam A."/>
            <person name="Pepin K.H."/>
            <person name="Johnson M."/>
            <person name="Bhonagiri V."/>
            <person name="Nash W.E."/>
            <person name="Suruliraj S."/>
            <person name="Warren W."/>
            <person name="Chinwalla A."/>
            <person name="Mardis E.R."/>
            <person name="Wilson R.K."/>
        </authorList>
    </citation>
    <scope>NUCLEOTIDE SEQUENCE [LARGE SCALE GENOMIC DNA]</scope>
    <source>
        <strain evidence="10">OS1</strain>
    </source>
</reference>
<evidence type="ECO:0000256" key="4">
    <source>
        <dbReference type="ARBA" id="ARBA00023002"/>
    </source>
</evidence>
<dbReference type="InterPro" id="IPR012133">
    <property type="entry name" value="Alpha-hydoxy_acid_DH_FMN"/>
</dbReference>
<dbReference type="GO" id="GO:0016491">
    <property type="term" value="F:oxidoreductase activity"/>
    <property type="evidence" value="ECO:0007669"/>
    <property type="project" value="UniProtKB-KW"/>
</dbReference>
<keyword evidence="10" id="KW-1185">Reference proteome</keyword>
<protein>
    <submittedName>
        <fullName evidence="9">Dehydrogenase, FMN-dependent</fullName>
    </submittedName>
</protein>
<evidence type="ECO:0000256" key="5">
    <source>
        <dbReference type="ARBA" id="ARBA00024042"/>
    </source>
</evidence>
<name>A0A0T5XAC9_9BACT</name>
<comment type="similarity">
    <text evidence="5">Belongs to the FMN-dependent alpha-hydroxy acid dehydrogenase family.</text>
</comment>